<organism evidence="1 2">
    <name type="scientific">Castanea mollissima</name>
    <name type="common">Chinese chestnut</name>
    <dbReference type="NCBI Taxonomy" id="60419"/>
    <lineage>
        <taxon>Eukaryota</taxon>
        <taxon>Viridiplantae</taxon>
        <taxon>Streptophyta</taxon>
        <taxon>Embryophyta</taxon>
        <taxon>Tracheophyta</taxon>
        <taxon>Spermatophyta</taxon>
        <taxon>Magnoliopsida</taxon>
        <taxon>eudicotyledons</taxon>
        <taxon>Gunneridae</taxon>
        <taxon>Pentapetalae</taxon>
        <taxon>rosids</taxon>
        <taxon>fabids</taxon>
        <taxon>Fagales</taxon>
        <taxon>Fagaceae</taxon>
        <taxon>Castanea</taxon>
    </lineage>
</organism>
<keyword evidence="2" id="KW-1185">Reference proteome</keyword>
<protein>
    <submittedName>
        <fullName evidence="1">Uncharacterized protein</fullName>
    </submittedName>
</protein>
<name>A0A8J4QEB5_9ROSI</name>
<comment type="caution">
    <text evidence="1">The sequence shown here is derived from an EMBL/GenBank/DDBJ whole genome shotgun (WGS) entry which is preliminary data.</text>
</comment>
<accession>A0A8J4QEB5</accession>
<reference evidence="1" key="1">
    <citation type="submission" date="2020-03" db="EMBL/GenBank/DDBJ databases">
        <title>Castanea mollissima Vanexum genome sequencing.</title>
        <authorList>
            <person name="Staton M."/>
        </authorList>
    </citation>
    <scope>NUCLEOTIDE SEQUENCE</scope>
    <source>
        <tissue evidence="1">Leaf</tissue>
    </source>
</reference>
<evidence type="ECO:0000313" key="1">
    <source>
        <dbReference type="EMBL" id="KAF3948485.1"/>
    </source>
</evidence>
<dbReference type="Proteomes" id="UP000737018">
    <property type="component" value="Unassembled WGS sequence"/>
</dbReference>
<dbReference type="AlphaFoldDB" id="A0A8J4QEB5"/>
<evidence type="ECO:0000313" key="2">
    <source>
        <dbReference type="Proteomes" id="UP000737018"/>
    </source>
</evidence>
<sequence length="97" mass="10888">MEYVPLAQWDPNGGLVLMTEDDDPVDISVEDDLEPSAWVSKKVKGFGKWVGFPIDSCERQCIEFFQGLEKVWEKHVAVGSLRRIASSSTKGYLIGRV</sequence>
<gene>
    <name evidence="1" type="ORF">CMV_025527</name>
</gene>
<proteinExistence type="predicted"/>
<dbReference type="EMBL" id="JRKL02006797">
    <property type="protein sequence ID" value="KAF3948485.1"/>
    <property type="molecule type" value="Genomic_DNA"/>
</dbReference>